<dbReference type="Proteomes" id="UP000625210">
    <property type="component" value="Unassembled WGS sequence"/>
</dbReference>
<evidence type="ECO:0000313" key="2">
    <source>
        <dbReference type="Proteomes" id="UP000625210"/>
    </source>
</evidence>
<organism evidence="1 2">
    <name type="scientific">Marinithermofilum abyssi</name>
    <dbReference type="NCBI Taxonomy" id="1571185"/>
    <lineage>
        <taxon>Bacteria</taxon>
        <taxon>Bacillati</taxon>
        <taxon>Bacillota</taxon>
        <taxon>Bacilli</taxon>
        <taxon>Bacillales</taxon>
        <taxon>Thermoactinomycetaceae</taxon>
        <taxon>Marinithermofilum</taxon>
    </lineage>
</organism>
<dbReference type="EMBL" id="BMHQ01000002">
    <property type="protein sequence ID" value="GGE09035.1"/>
    <property type="molecule type" value="Genomic_DNA"/>
</dbReference>
<reference evidence="1" key="1">
    <citation type="journal article" date="2014" name="Int. J. Syst. Evol. Microbiol.">
        <title>Complete genome sequence of Corynebacterium casei LMG S-19264T (=DSM 44701T), isolated from a smear-ripened cheese.</title>
        <authorList>
            <consortium name="US DOE Joint Genome Institute (JGI-PGF)"/>
            <person name="Walter F."/>
            <person name="Albersmeier A."/>
            <person name="Kalinowski J."/>
            <person name="Ruckert C."/>
        </authorList>
    </citation>
    <scope>NUCLEOTIDE SEQUENCE</scope>
    <source>
        <strain evidence="1">CGMCC 1.15179</strain>
    </source>
</reference>
<name>A0A8J2VGQ9_9BACL</name>
<reference evidence="1" key="2">
    <citation type="submission" date="2020-09" db="EMBL/GenBank/DDBJ databases">
        <authorList>
            <person name="Sun Q."/>
            <person name="Zhou Y."/>
        </authorList>
    </citation>
    <scope>NUCLEOTIDE SEQUENCE</scope>
    <source>
        <strain evidence="1">CGMCC 1.15179</strain>
    </source>
</reference>
<dbReference type="AlphaFoldDB" id="A0A8J2VGQ9"/>
<gene>
    <name evidence="1" type="ORF">GCM10011571_07980</name>
</gene>
<sequence length="113" mass="12923">MKRWNGGQGFREKVVHLVEEEYLFSWSIHRIQPKGPALQFVMTVMDEYGQPVVSFPWDEITQKEGVHAATVDIPRSGQYKVLIQAINLEWALEIRPLGTKPWITESLCSPASV</sequence>
<dbReference type="RefSeq" id="WP_188646588.1">
    <property type="nucleotide sequence ID" value="NZ_BMHQ01000002.1"/>
</dbReference>
<proteinExistence type="predicted"/>
<comment type="caution">
    <text evidence="1">The sequence shown here is derived from an EMBL/GenBank/DDBJ whole genome shotgun (WGS) entry which is preliminary data.</text>
</comment>
<accession>A0A8J2VGQ9</accession>
<evidence type="ECO:0000313" key="1">
    <source>
        <dbReference type="EMBL" id="GGE09035.1"/>
    </source>
</evidence>
<keyword evidence="2" id="KW-1185">Reference proteome</keyword>
<protein>
    <submittedName>
        <fullName evidence="1">Uncharacterized protein</fullName>
    </submittedName>
</protein>